<sequence>MAGSLVVIPSKDIENSVTTIRDEWEINFARFFAYPSATSTCSDLVPLSLRLRNRHPRGSWISSSSIALLRLVNDHSNSDVIITICFNGKLLEEHYVSKLHFSWPQVSCASGFPARGIKTVLVSYADSMGEIQKFGLRFPSIYEAQSFVTTLKEILKDTKGPEPLNTDFGSEISSQSEFMSSNKHSQRACEELSIMTPIDTYIPQMPPSLKNEEERHSGSKEMETAAGQNLECVFPALPPSFTSLLMDCSEINQAQLTVSKEIDLKSQIVKYMEDSSFQDILAKVEKVICELGGDMTL</sequence>
<gene>
    <name evidence="2" type="ORF">G2W53_020487</name>
</gene>
<dbReference type="OrthoDB" id="1864854at2759"/>
<evidence type="ECO:0000313" key="3">
    <source>
        <dbReference type="Proteomes" id="UP000634136"/>
    </source>
</evidence>
<organism evidence="2 3">
    <name type="scientific">Senna tora</name>
    <dbReference type="NCBI Taxonomy" id="362788"/>
    <lineage>
        <taxon>Eukaryota</taxon>
        <taxon>Viridiplantae</taxon>
        <taxon>Streptophyta</taxon>
        <taxon>Embryophyta</taxon>
        <taxon>Tracheophyta</taxon>
        <taxon>Spermatophyta</taxon>
        <taxon>Magnoliopsida</taxon>
        <taxon>eudicotyledons</taxon>
        <taxon>Gunneridae</taxon>
        <taxon>Pentapetalae</taxon>
        <taxon>rosids</taxon>
        <taxon>fabids</taxon>
        <taxon>Fabales</taxon>
        <taxon>Fabaceae</taxon>
        <taxon>Caesalpinioideae</taxon>
        <taxon>Cassia clade</taxon>
        <taxon>Senna</taxon>
    </lineage>
</organism>
<name>A0A834WQ54_9FABA</name>
<dbReference type="EMBL" id="JAAIUW010000006">
    <property type="protein sequence ID" value="KAF7829323.1"/>
    <property type="molecule type" value="Genomic_DNA"/>
</dbReference>
<reference evidence="2" key="1">
    <citation type="submission" date="2020-09" db="EMBL/GenBank/DDBJ databases">
        <title>Genome-Enabled Discovery of Anthraquinone Biosynthesis in Senna tora.</title>
        <authorList>
            <person name="Kang S.-H."/>
            <person name="Pandey R.P."/>
            <person name="Lee C.-M."/>
            <person name="Sim J.-S."/>
            <person name="Jeong J.-T."/>
            <person name="Choi B.-S."/>
            <person name="Jung M."/>
            <person name="Ginzburg D."/>
            <person name="Zhao K."/>
            <person name="Won S.Y."/>
            <person name="Oh T.-J."/>
            <person name="Yu Y."/>
            <person name="Kim N.-H."/>
            <person name="Lee O.R."/>
            <person name="Lee T.-H."/>
            <person name="Bashyal P."/>
            <person name="Kim T.-S."/>
            <person name="Lee W.-H."/>
            <person name="Kawkins C."/>
            <person name="Kim C.-K."/>
            <person name="Kim J.S."/>
            <person name="Ahn B.O."/>
            <person name="Rhee S.Y."/>
            <person name="Sohng J.K."/>
        </authorList>
    </citation>
    <scope>NUCLEOTIDE SEQUENCE</scope>
    <source>
        <tissue evidence="2">Leaf</tissue>
    </source>
</reference>
<dbReference type="InterPro" id="IPR057619">
    <property type="entry name" value="PH_PHS1"/>
</dbReference>
<protein>
    <submittedName>
        <fullName evidence="2">Protein POOR HOMOLOGOUS SYNAPSIS 1</fullName>
    </submittedName>
</protein>
<proteinExistence type="predicted"/>
<dbReference type="Proteomes" id="UP000634136">
    <property type="component" value="Unassembled WGS sequence"/>
</dbReference>
<evidence type="ECO:0000313" key="2">
    <source>
        <dbReference type="EMBL" id="KAF7829323.1"/>
    </source>
</evidence>
<accession>A0A834WQ54</accession>
<evidence type="ECO:0000259" key="1">
    <source>
        <dbReference type="Pfam" id="PF25349"/>
    </source>
</evidence>
<dbReference type="Pfam" id="PF25349">
    <property type="entry name" value="PH_PHS1"/>
    <property type="match status" value="1"/>
</dbReference>
<keyword evidence="3" id="KW-1185">Reference proteome</keyword>
<comment type="caution">
    <text evidence="2">The sequence shown here is derived from an EMBL/GenBank/DDBJ whole genome shotgun (WGS) entry which is preliminary data.</text>
</comment>
<dbReference type="AlphaFoldDB" id="A0A834WQ54"/>
<feature type="domain" description="Poor homologous synapsis 1 PH" evidence="1">
    <location>
        <begin position="22"/>
        <end position="164"/>
    </location>
</feature>